<dbReference type="AlphaFoldDB" id="A0AA88TCF4"/>
<name>A0AA88TCF4_9TELE</name>
<accession>A0AA88TCF4</accession>
<keyword evidence="2" id="KW-1185">Reference proteome</keyword>
<gene>
    <name evidence="1" type="ORF">Q8A67_021977</name>
</gene>
<dbReference type="EMBL" id="JAUYZG010000021">
    <property type="protein sequence ID" value="KAK2874824.1"/>
    <property type="molecule type" value="Genomic_DNA"/>
</dbReference>
<sequence length="178" mass="19136">MKPGEKAEDADAVITCRYCADRQPGLAVRNSIGYICHPLYLEALSKRWEKKNIKAIGLRVECPRDCDPGPSVALSLPDVSIMEVSTPRPSILSSECTGAARTALLRPVHQPPHSPCLSGLASSPLALLNEIEIYQPSSRAASSVYADASRREACLLGDRSPPASSSPRLKSFISIPLI</sequence>
<comment type="caution">
    <text evidence="1">The sequence shown here is derived from an EMBL/GenBank/DDBJ whole genome shotgun (WGS) entry which is preliminary data.</text>
</comment>
<reference evidence="1" key="1">
    <citation type="submission" date="2023-08" db="EMBL/GenBank/DDBJ databases">
        <title>Chromosome-level Genome Assembly of mud carp (Cirrhinus molitorella).</title>
        <authorList>
            <person name="Liu H."/>
        </authorList>
    </citation>
    <scope>NUCLEOTIDE SEQUENCE</scope>
    <source>
        <strain evidence="1">Prfri</strain>
        <tissue evidence="1">Muscle</tissue>
    </source>
</reference>
<organism evidence="1 2">
    <name type="scientific">Cirrhinus molitorella</name>
    <name type="common">mud carp</name>
    <dbReference type="NCBI Taxonomy" id="172907"/>
    <lineage>
        <taxon>Eukaryota</taxon>
        <taxon>Metazoa</taxon>
        <taxon>Chordata</taxon>
        <taxon>Craniata</taxon>
        <taxon>Vertebrata</taxon>
        <taxon>Euteleostomi</taxon>
        <taxon>Actinopterygii</taxon>
        <taxon>Neopterygii</taxon>
        <taxon>Teleostei</taxon>
        <taxon>Ostariophysi</taxon>
        <taxon>Cypriniformes</taxon>
        <taxon>Cyprinidae</taxon>
        <taxon>Labeoninae</taxon>
        <taxon>Labeonini</taxon>
        <taxon>Cirrhinus</taxon>
    </lineage>
</organism>
<dbReference type="Proteomes" id="UP001187343">
    <property type="component" value="Unassembled WGS sequence"/>
</dbReference>
<protein>
    <submittedName>
        <fullName evidence="1">Uncharacterized protein</fullName>
    </submittedName>
</protein>
<evidence type="ECO:0000313" key="1">
    <source>
        <dbReference type="EMBL" id="KAK2874824.1"/>
    </source>
</evidence>
<proteinExistence type="predicted"/>
<evidence type="ECO:0000313" key="2">
    <source>
        <dbReference type="Proteomes" id="UP001187343"/>
    </source>
</evidence>